<evidence type="ECO:0000256" key="2">
    <source>
        <dbReference type="ARBA" id="ARBA00022692"/>
    </source>
</evidence>
<evidence type="ECO:0000256" key="5">
    <source>
        <dbReference type="SAM" id="Phobius"/>
    </source>
</evidence>
<gene>
    <name evidence="6" type="ORF">UFOPK1392_02246</name>
</gene>
<reference evidence="6" key="1">
    <citation type="submission" date="2020-05" db="EMBL/GenBank/DDBJ databases">
        <authorList>
            <person name="Chiriac C."/>
            <person name="Salcher M."/>
            <person name="Ghai R."/>
            <person name="Kavagutti S V."/>
        </authorList>
    </citation>
    <scope>NUCLEOTIDE SEQUENCE</scope>
</reference>
<proteinExistence type="predicted"/>
<evidence type="ECO:0000256" key="3">
    <source>
        <dbReference type="ARBA" id="ARBA00022989"/>
    </source>
</evidence>
<dbReference type="GO" id="GO:0016020">
    <property type="term" value="C:membrane"/>
    <property type="evidence" value="ECO:0007669"/>
    <property type="project" value="UniProtKB-SubCell"/>
</dbReference>
<keyword evidence="2 5" id="KW-0812">Transmembrane</keyword>
<feature type="transmembrane region" description="Helical" evidence="5">
    <location>
        <begin position="82"/>
        <end position="112"/>
    </location>
</feature>
<keyword evidence="4 5" id="KW-0472">Membrane</keyword>
<dbReference type="EMBL" id="CAEMXZ010000155">
    <property type="protein sequence ID" value="CAB4324475.1"/>
    <property type="molecule type" value="Genomic_DNA"/>
</dbReference>
<evidence type="ECO:0000313" key="6">
    <source>
        <dbReference type="EMBL" id="CAB4324475.1"/>
    </source>
</evidence>
<organism evidence="6">
    <name type="scientific">freshwater metagenome</name>
    <dbReference type="NCBI Taxonomy" id="449393"/>
    <lineage>
        <taxon>unclassified sequences</taxon>
        <taxon>metagenomes</taxon>
        <taxon>ecological metagenomes</taxon>
    </lineage>
</organism>
<dbReference type="Pfam" id="PF01925">
    <property type="entry name" value="TauE"/>
    <property type="match status" value="1"/>
</dbReference>
<keyword evidence="3 5" id="KW-1133">Transmembrane helix</keyword>
<dbReference type="InterPro" id="IPR051598">
    <property type="entry name" value="TSUP/Inactive_protease-like"/>
</dbReference>
<accession>A0A6J5YGA3</accession>
<dbReference type="PANTHER" id="PTHR43701:SF2">
    <property type="entry name" value="MEMBRANE TRANSPORTER PROTEIN YJNA-RELATED"/>
    <property type="match status" value="1"/>
</dbReference>
<sequence>MNPVELAFAALITAAVGALGGLGGAILLVPFLVLSGLSAREAAPLGLISVAAGSLAAAPHQLRAHLVNHRLGVSTEIIGSAAALIGALASGIIGQSTLALMLGVVALVAAYFGGRRKGIRNLPDPSLTIDDIGEHAGSLSGVYQLDEDEFVRYQANRVPVGLVGMATAGLIAGLSGVSGGFIKTPTTSEVMHVPVKVAAATTTFTVGITSAVALLVYEAQGRIVVSDAALVAGAALIGGTIGARMQAVLPPPKVRGALSAVLVIIGVLLIARNL</sequence>
<feature type="transmembrane region" description="Helical" evidence="5">
    <location>
        <begin position="6"/>
        <end position="33"/>
    </location>
</feature>
<feature type="transmembrane region" description="Helical" evidence="5">
    <location>
        <begin position="224"/>
        <end position="242"/>
    </location>
</feature>
<evidence type="ECO:0000256" key="1">
    <source>
        <dbReference type="ARBA" id="ARBA00004141"/>
    </source>
</evidence>
<dbReference type="AlphaFoldDB" id="A0A6J5YGA3"/>
<protein>
    <submittedName>
        <fullName evidence="6">Unannotated protein</fullName>
    </submittedName>
</protein>
<feature type="transmembrane region" description="Helical" evidence="5">
    <location>
        <begin position="160"/>
        <end position="182"/>
    </location>
</feature>
<dbReference type="PANTHER" id="PTHR43701">
    <property type="entry name" value="MEMBRANE TRANSPORTER PROTEIN MJ0441-RELATED"/>
    <property type="match status" value="1"/>
</dbReference>
<name>A0A6J5YGA3_9ZZZZ</name>
<comment type="subcellular location">
    <subcellularLocation>
        <location evidence="1">Membrane</location>
        <topology evidence="1">Multi-pass membrane protein</topology>
    </subcellularLocation>
</comment>
<feature type="transmembrane region" description="Helical" evidence="5">
    <location>
        <begin position="197"/>
        <end position="217"/>
    </location>
</feature>
<evidence type="ECO:0000256" key="4">
    <source>
        <dbReference type="ARBA" id="ARBA00023136"/>
    </source>
</evidence>
<feature type="transmembrane region" description="Helical" evidence="5">
    <location>
        <begin position="254"/>
        <end position="271"/>
    </location>
</feature>
<dbReference type="InterPro" id="IPR002781">
    <property type="entry name" value="TM_pro_TauE-like"/>
</dbReference>